<evidence type="ECO:0000256" key="1">
    <source>
        <dbReference type="SAM" id="MobiDB-lite"/>
    </source>
</evidence>
<dbReference type="AlphaFoldDB" id="A0AAV7P054"/>
<dbReference type="EMBL" id="JANPWB010000012">
    <property type="protein sequence ID" value="KAJ1120580.1"/>
    <property type="molecule type" value="Genomic_DNA"/>
</dbReference>
<dbReference type="Proteomes" id="UP001066276">
    <property type="component" value="Chromosome 8"/>
</dbReference>
<evidence type="ECO:0000313" key="2">
    <source>
        <dbReference type="EMBL" id="KAJ1120580.1"/>
    </source>
</evidence>
<sequence length="99" mass="10271">MRRKETVRGRVGEGPSPAPPGVRSPLGQPLLSTALSPAGPGVFSLQWARLRSSREGPRSASTGPRRPRHPGAPVRPGSPGRGRCGQPALCSLAGVVYLS</sequence>
<reference evidence="2" key="1">
    <citation type="journal article" date="2022" name="bioRxiv">
        <title>Sequencing and chromosome-scale assembly of the giantPleurodeles waltlgenome.</title>
        <authorList>
            <person name="Brown T."/>
            <person name="Elewa A."/>
            <person name="Iarovenko S."/>
            <person name="Subramanian E."/>
            <person name="Araus A.J."/>
            <person name="Petzold A."/>
            <person name="Susuki M."/>
            <person name="Suzuki K.-i.T."/>
            <person name="Hayashi T."/>
            <person name="Toyoda A."/>
            <person name="Oliveira C."/>
            <person name="Osipova E."/>
            <person name="Leigh N.D."/>
            <person name="Simon A."/>
            <person name="Yun M.H."/>
        </authorList>
    </citation>
    <scope>NUCLEOTIDE SEQUENCE</scope>
    <source>
        <strain evidence="2">20211129_DDA</strain>
        <tissue evidence="2">Liver</tissue>
    </source>
</reference>
<protein>
    <submittedName>
        <fullName evidence="2">Uncharacterized protein</fullName>
    </submittedName>
</protein>
<proteinExistence type="predicted"/>
<evidence type="ECO:0000313" key="3">
    <source>
        <dbReference type="Proteomes" id="UP001066276"/>
    </source>
</evidence>
<gene>
    <name evidence="2" type="ORF">NDU88_008743</name>
</gene>
<accession>A0AAV7P054</accession>
<feature type="compositionally biased region" description="Basic and acidic residues" evidence="1">
    <location>
        <begin position="1"/>
        <end position="11"/>
    </location>
</feature>
<feature type="region of interest" description="Disordered" evidence="1">
    <location>
        <begin position="1"/>
        <end position="84"/>
    </location>
</feature>
<comment type="caution">
    <text evidence="2">The sequence shown here is derived from an EMBL/GenBank/DDBJ whole genome shotgun (WGS) entry which is preliminary data.</text>
</comment>
<keyword evidence="3" id="KW-1185">Reference proteome</keyword>
<organism evidence="2 3">
    <name type="scientific">Pleurodeles waltl</name>
    <name type="common">Iberian ribbed newt</name>
    <dbReference type="NCBI Taxonomy" id="8319"/>
    <lineage>
        <taxon>Eukaryota</taxon>
        <taxon>Metazoa</taxon>
        <taxon>Chordata</taxon>
        <taxon>Craniata</taxon>
        <taxon>Vertebrata</taxon>
        <taxon>Euteleostomi</taxon>
        <taxon>Amphibia</taxon>
        <taxon>Batrachia</taxon>
        <taxon>Caudata</taxon>
        <taxon>Salamandroidea</taxon>
        <taxon>Salamandridae</taxon>
        <taxon>Pleurodelinae</taxon>
        <taxon>Pleurodeles</taxon>
    </lineage>
</organism>
<name>A0AAV7P054_PLEWA</name>